<dbReference type="RefSeq" id="WP_344801840.1">
    <property type="nucleotide sequence ID" value="NZ_BAABAB010000006.1"/>
</dbReference>
<dbReference type="EMBL" id="BAABAB010000006">
    <property type="protein sequence ID" value="GAA3609081.1"/>
    <property type="molecule type" value="Genomic_DNA"/>
</dbReference>
<proteinExistence type="predicted"/>
<evidence type="ECO:0000256" key="1">
    <source>
        <dbReference type="SAM" id="Phobius"/>
    </source>
</evidence>
<feature type="transmembrane region" description="Helical" evidence="1">
    <location>
        <begin position="63"/>
        <end position="85"/>
    </location>
</feature>
<gene>
    <name evidence="2" type="ORF">GCM10022236_08420</name>
</gene>
<feature type="transmembrane region" description="Helical" evidence="1">
    <location>
        <begin position="97"/>
        <end position="115"/>
    </location>
</feature>
<keyword evidence="1" id="KW-0812">Transmembrane</keyword>
<keyword evidence="3" id="KW-1185">Reference proteome</keyword>
<keyword evidence="1" id="KW-0472">Membrane</keyword>
<feature type="transmembrane region" description="Helical" evidence="1">
    <location>
        <begin position="171"/>
        <end position="190"/>
    </location>
</feature>
<name>A0ABP6ZKM0_9ACTN</name>
<feature type="transmembrane region" description="Helical" evidence="1">
    <location>
        <begin position="196"/>
        <end position="218"/>
    </location>
</feature>
<feature type="transmembrane region" description="Helical" evidence="1">
    <location>
        <begin position="135"/>
        <end position="159"/>
    </location>
</feature>
<keyword evidence="1" id="KW-1133">Transmembrane helix</keyword>
<dbReference type="InterPro" id="IPR009339">
    <property type="entry name" value="DUF998"/>
</dbReference>
<dbReference type="Pfam" id="PF06197">
    <property type="entry name" value="DUF998"/>
    <property type="match status" value="1"/>
</dbReference>
<feature type="transmembrane region" description="Helical" evidence="1">
    <location>
        <begin position="23"/>
        <end position="43"/>
    </location>
</feature>
<dbReference type="Proteomes" id="UP001501490">
    <property type="component" value="Unassembled WGS sequence"/>
</dbReference>
<reference evidence="3" key="1">
    <citation type="journal article" date="2019" name="Int. J. Syst. Evol. Microbiol.">
        <title>The Global Catalogue of Microorganisms (GCM) 10K type strain sequencing project: providing services to taxonomists for standard genome sequencing and annotation.</title>
        <authorList>
            <consortium name="The Broad Institute Genomics Platform"/>
            <consortium name="The Broad Institute Genome Sequencing Center for Infectious Disease"/>
            <person name="Wu L."/>
            <person name="Ma J."/>
        </authorList>
    </citation>
    <scope>NUCLEOTIDE SEQUENCE [LARGE SCALE GENOMIC DNA]</scope>
    <source>
        <strain evidence="3">JCM 16929</strain>
    </source>
</reference>
<accession>A0ABP6ZKM0</accession>
<protein>
    <submittedName>
        <fullName evidence="2">DUF998 domain-containing protein</fullName>
    </submittedName>
</protein>
<organism evidence="2 3">
    <name type="scientific">Microlunatus ginsengisoli</name>
    <dbReference type="NCBI Taxonomy" id="363863"/>
    <lineage>
        <taxon>Bacteria</taxon>
        <taxon>Bacillati</taxon>
        <taxon>Actinomycetota</taxon>
        <taxon>Actinomycetes</taxon>
        <taxon>Propionibacteriales</taxon>
        <taxon>Propionibacteriaceae</taxon>
        <taxon>Microlunatus</taxon>
    </lineage>
</organism>
<sequence>MSSTASTATPIGCEPADRVTKALLGYGVIAGPTYVLVGLAQALTRPGFDLTRHEWSLLANGRFGWIQIANFVVCGAMTLAFAVGLRRALWPGRGATWGPRLVGLYGLGLIAAGVFRADPSLGFPVGTTDVPGAISWHGMLHLVSAMIGFAGLVGACFVLAARYAADGRTALARASRAVGVVFLLALAGVASGQGSVAVNLGFTGAVVLAWGWLSAVAIDRYRVVAGR</sequence>
<evidence type="ECO:0000313" key="3">
    <source>
        <dbReference type="Proteomes" id="UP001501490"/>
    </source>
</evidence>
<evidence type="ECO:0000313" key="2">
    <source>
        <dbReference type="EMBL" id="GAA3609081.1"/>
    </source>
</evidence>
<comment type="caution">
    <text evidence="2">The sequence shown here is derived from an EMBL/GenBank/DDBJ whole genome shotgun (WGS) entry which is preliminary data.</text>
</comment>